<evidence type="ECO:0000313" key="1">
    <source>
        <dbReference type="EMBL" id="TNV74781.1"/>
    </source>
</evidence>
<dbReference type="Proteomes" id="UP000785679">
    <property type="component" value="Unassembled WGS sequence"/>
</dbReference>
<dbReference type="AlphaFoldDB" id="A0A8J8SYA9"/>
<gene>
    <name evidence="1" type="ORF">FGO68_gene16284</name>
</gene>
<protein>
    <submittedName>
        <fullName evidence="1">Uncharacterized protein</fullName>
    </submittedName>
</protein>
<proteinExistence type="predicted"/>
<organism evidence="1 2">
    <name type="scientific">Halteria grandinella</name>
    <dbReference type="NCBI Taxonomy" id="5974"/>
    <lineage>
        <taxon>Eukaryota</taxon>
        <taxon>Sar</taxon>
        <taxon>Alveolata</taxon>
        <taxon>Ciliophora</taxon>
        <taxon>Intramacronucleata</taxon>
        <taxon>Spirotrichea</taxon>
        <taxon>Stichotrichia</taxon>
        <taxon>Sporadotrichida</taxon>
        <taxon>Halteriidae</taxon>
        <taxon>Halteria</taxon>
    </lineage>
</organism>
<comment type="caution">
    <text evidence="1">The sequence shown here is derived from an EMBL/GenBank/DDBJ whole genome shotgun (WGS) entry which is preliminary data.</text>
</comment>
<sequence length="127" mass="15489">MQYSDLVKDQYANSSDQMKKIIDRYSDTEQTKRPQRLKFQEFYSPRPKTMTRQERNKTIYQNLPQSPIPKNREHLVIKNNENLWQLDDLQCELNGFKRSLFIMKQKNNQMRKKQNLKKPKNKYDIFG</sequence>
<dbReference type="EMBL" id="RRYP01016645">
    <property type="protein sequence ID" value="TNV74781.1"/>
    <property type="molecule type" value="Genomic_DNA"/>
</dbReference>
<evidence type="ECO:0000313" key="2">
    <source>
        <dbReference type="Proteomes" id="UP000785679"/>
    </source>
</evidence>
<name>A0A8J8SYA9_HALGN</name>
<keyword evidence="2" id="KW-1185">Reference proteome</keyword>
<reference evidence="1" key="1">
    <citation type="submission" date="2019-06" db="EMBL/GenBank/DDBJ databases">
        <authorList>
            <person name="Zheng W."/>
        </authorList>
    </citation>
    <scope>NUCLEOTIDE SEQUENCE</scope>
    <source>
        <strain evidence="1">QDHG01</strain>
    </source>
</reference>
<dbReference type="OrthoDB" id="298973at2759"/>
<accession>A0A8J8SYA9</accession>